<evidence type="ECO:0000313" key="2">
    <source>
        <dbReference type="EMBL" id="TCT09005.1"/>
    </source>
</evidence>
<dbReference type="Gene3D" id="3.30.2350.10">
    <property type="entry name" value="Pseudouridine synthase"/>
    <property type="match status" value="1"/>
</dbReference>
<dbReference type="EMBL" id="SMAJ01000004">
    <property type="protein sequence ID" value="TCT09005.1"/>
    <property type="molecule type" value="Genomic_DNA"/>
</dbReference>
<evidence type="ECO:0000259" key="1">
    <source>
        <dbReference type="Pfam" id="PF00849"/>
    </source>
</evidence>
<dbReference type="PANTHER" id="PTHR21600:SF84">
    <property type="entry name" value="PSEUDOURIDINE SYNTHASE RSUA_RLUA-LIKE DOMAIN-CONTAINING PROTEIN"/>
    <property type="match status" value="1"/>
</dbReference>
<comment type="caution">
    <text evidence="2">The sequence shown here is derived from an EMBL/GenBank/DDBJ whole genome shotgun (WGS) entry which is preliminary data.</text>
</comment>
<dbReference type="GO" id="GO:0140098">
    <property type="term" value="F:catalytic activity, acting on RNA"/>
    <property type="evidence" value="ECO:0007669"/>
    <property type="project" value="UniProtKB-ARBA"/>
</dbReference>
<feature type="domain" description="Pseudouridine synthase RsuA/RluA-like" evidence="1">
    <location>
        <begin position="96"/>
        <end position="243"/>
    </location>
</feature>
<dbReference type="PROSITE" id="PS01129">
    <property type="entry name" value="PSI_RLU"/>
    <property type="match status" value="1"/>
</dbReference>
<dbReference type="InterPro" id="IPR020103">
    <property type="entry name" value="PsdUridine_synth_cat_dom_sf"/>
</dbReference>
<sequence length="316" mass="36020">MTHPPLPVRGGVTPSRVFSPAGSWASLLEFLLQRFPYVPSDVLRRRLADGDIVDEAGCAQNLDSPYVAQRWLWYYREVPDEPIVPFDLPVLHRDQHLLVVDKPHFLASTPGGRYLRETALSRLRNMLDLPLLSPIHRLDRDTAGVMLFCVDPESRGAYQFLFQSRQVQKEYEAIAPFDADLNLPCVRRSRIQPRPSAFTVQEVEGEPNSETRIELLEHHNGLARYRLLPSTGRKHQLRVHMSALGVPICNDGFYPKQQPYQDIDDFDHPLQLLARAIEFVDPFSGEPRRFESPRQLAGLPSQAADQVLISCRSNLL</sequence>
<reference evidence="2 3" key="1">
    <citation type="submission" date="2019-03" db="EMBL/GenBank/DDBJ databases">
        <title>Genomic Encyclopedia of Type Strains, Phase IV (KMG-IV): sequencing the most valuable type-strain genomes for metagenomic binning, comparative biology and taxonomic classification.</title>
        <authorList>
            <person name="Goeker M."/>
        </authorList>
    </citation>
    <scope>NUCLEOTIDE SEQUENCE [LARGE SCALE GENOMIC DNA]</scope>
    <source>
        <strain evidence="2 3">DSM 24591</strain>
    </source>
</reference>
<dbReference type="InterPro" id="IPR006224">
    <property type="entry name" value="PsdUridine_synth_RluA-like_CS"/>
</dbReference>
<dbReference type="OrthoDB" id="9785808at2"/>
<dbReference type="GO" id="GO:0003723">
    <property type="term" value="F:RNA binding"/>
    <property type="evidence" value="ECO:0007669"/>
    <property type="project" value="InterPro"/>
</dbReference>
<dbReference type="InterPro" id="IPR050188">
    <property type="entry name" value="RluA_PseudoU_synthase"/>
</dbReference>
<dbReference type="RefSeq" id="WP_132581141.1">
    <property type="nucleotide sequence ID" value="NZ_SMAJ01000004.1"/>
</dbReference>
<dbReference type="InterPro" id="IPR006145">
    <property type="entry name" value="PsdUridine_synth_RsuA/RluA"/>
</dbReference>
<organism evidence="2 3">
    <name type="scientific">Paralcaligenes ureilyticus</name>
    <dbReference type="NCBI Taxonomy" id="627131"/>
    <lineage>
        <taxon>Bacteria</taxon>
        <taxon>Pseudomonadati</taxon>
        <taxon>Pseudomonadota</taxon>
        <taxon>Betaproteobacteria</taxon>
        <taxon>Burkholderiales</taxon>
        <taxon>Alcaligenaceae</taxon>
        <taxon>Paralcaligenes</taxon>
    </lineage>
</organism>
<keyword evidence="3" id="KW-1185">Reference proteome</keyword>
<dbReference type="PANTHER" id="PTHR21600">
    <property type="entry name" value="MITOCHONDRIAL RNA PSEUDOURIDINE SYNTHASE"/>
    <property type="match status" value="1"/>
</dbReference>
<protein>
    <submittedName>
        <fullName evidence="2">tRNA pseudouridine32 synthase/23S rRNA pseudouridine746 synthase</fullName>
    </submittedName>
</protein>
<dbReference type="AlphaFoldDB" id="A0A4R3MC13"/>
<name>A0A4R3MC13_9BURK</name>
<dbReference type="SUPFAM" id="SSF55120">
    <property type="entry name" value="Pseudouridine synthase"/>
    <property type="match status" value="1"/>
</dbReference>
<evidence type="ECO:0000313" key="3">
    <source>
        <dbReference type="Proteomes" id="UP000295525"/>
    </source>
</evidence>
<dbReference type="Pfam" id="PF00849">
    <property type="entry name" value="PseudoU_synth_2"/>
    <property type="match status" value="1"/>
</dbReference>
<gene>
    <name evidence="2" type="ORF">EDC26_104165</name>
</gene>
<accession>A0A4R3MC13</accession>
<dbReference type="GO" id="GO:0000455">
    <property type="term" value="P:enzyme-directed rRNA pseudouridine synthesis"/>
    <property type="evidence" value="ECO:0007669"/>
    <property type="project" value="TreeGrafter"/>
</dbReference>
<dbReference type="GO" id="GO:0009982">
    <property type="term" value="F:pseudouridine synthase activity"/>
    <property type="evidence" value="ECO:0007669"/>
    <property type="project" value="InterPro"/>
</dbReference>
<dbReference type="Proteomes" id="UP000295525">
    <property type="component" value="Unassembled WGS sequence"/>
</dbReference>
<proteinExistence type="predicted"/>